<comment type="caution">
    <text evidence="2">The sequence shown here is derived from an EMBL/GenBank/DDBJ whole genome shotgun (WGS) entry which is preliminary data.</text>
</comment>
<keyword evidence="3" id="KW-1185">Reference proteome</keyword>
<reference evidence="2 3" key="1">
    <citation type="journal article" date="2017" name="Gigascience">
        <title>Draft genome of the honey bee ectoparasitic mite, Tropilaelaps mercedesae, is shaped by the parasitic life history.</title>
        <authorList>
            <person name="Dong X."/>
            <person name="Armstrong S.D."/>
            <person name="Xia D."/>
            <person name="Makepeace B.L."/>
            <person name="Darby A.C."/>
            <person name="Kadowaki T."/>
        </authorList>
    </citation>
    <scope>NUCLEOTIDE SEQUENCE [LARGE SCALE GENOMIC DNA]</scope>
    <source>
        <strain evidence="2">Wuxi-XJTLU</strain>
    </source>
</reference>
<name>A0A1V9XTT9_9ACAR</name>
<sequence length="43" mass="4944">MQLANNRRIASGEQGNFIQDTKLRRQDDVERRESHTPIAFCAA</sequence>
<protein>
    <submittedName>
        <fullName evidence="2">Uncharacterized protein</fullName>
    </submittedName>
</protein>
<gene>
    <name evidence="2" type="ORF">BIW11_02984</name>
</gene>
<dbReference type="EMBL" id="MNPL01004173">
    <property type="protein sequence ID" value="OQR76916.1"/>
    <property type="molecule type" value="Genomic_DNA"/>
</dbReference>
<evidence type="ECO:0000313" key="2">
    <source>
        <dbReference type="EMBL" id="OQR76916.1"/>
    </source>
</evidence>
<proteinExistence type="predicted"/>
<evidence type="ECO:0000256" key="1">
    <source>
        <dbReference type="SAM" id="MobiDB-lite"/>
    </source>
</evidence>
<evidence type="ECO:0000313" key="3">
    <source>
        <dbReference type="Proteomes" id="UP000192247"/>
    </source>
</evidence>
<organism evidence="2 3">
    <name type="scientific">Tropilaelaps mercedesae</name>
    <dbReference type="NCBI Taxonomy" id="418985"/>
    <lineage>
        <taxon>Eukaryota</taxon>
        <taxon>Metazoa</taxon>
        <taxon>Ecdysozoa</taxon>
        <taxon>Arthropoda</taxon>
        <taxon>Chelicerata</taxon>
        <taxon>Arachnida</taxon>
        <taxon>Acari</taxon>
        <taxon>Parasitiformes</taxon>
        <taxon>Mesostigmata</taxon>
        <taxon>Gamasina</taxon>
        <taxon>Dermanyssoidea</taxon>
        <taxon>Laelapidae</taxon>
        <taxon>Tropilaelaps</taxon>
    </lineage>
</organism>
<dbReference type="Proteomes" id="UP000192247">
    <property type="component" value="Unassembled WGS sequence"/>
</dbReference>
<feature type="region of interest" description="Disordered" evidence="1">
    <location>
        <begin position="1"/>
        <end position="43"/>
    </location>
</feature>
<accession>A0A1V9XTT9</accession>
<dbReference type="AlphaFoldDB" id="A0A1V9XTT9"/>
<dbReference type="InParanoid" id="A0A1V9XTT9"/>
<feature type="compositionally biased region" description="Basic and acidic residues" evidence="1">
    <location>
        <begin position="21"/>
        <end position="35"/>
    </location>
</feature>